<dbReference type="PRINTS" id="PR00947">
    <property type="entry name" value="CUTICLE"/>
</dbReference>
<evidence type="ECO:0000256" key="1">
    <source>
        <dbReference type="ARBA" id="ARBA00022460"/>
    </source>
</evidence>
<dbReference type="Pfam" id="PF00379">
    <property type="entry name" value="Chitin_bind_4"/>
    <property type="match status" value="1"/>
</dbReference>
<dbReference type="FunCoup" id="A0A6P8ZYC8">
    <property type="interactions" value="37"/>
</dbReference>
<keyword evidence="4" id="KW-1185">Reference proteome</keyword>
<dbReference type="GO" id="GO:0008010">
    <property type="term" value="F:structural constituent of chitin-based larval cuticle"/>
    <property type="evidence" value="ECO:0007669"/>
    <property type="project" value="TreeGrafter"/>
</dbReference>
<evidence type="ECO:0000256" key="2">
    <source>
        <dbReference type="PROSITE-ProRule" id="PRU00497"/>
    </source>
</evidence>
<evidence type="ECO:0000313" key="5">
    <source>
        <dbReference type="RefSeq" id="XP_034250418.1"/>
    </source>
</evidence>
<reference evidence="5" key="1">
    <citation type="submission" date="2025-08" db="UniProtKB">
        <authorList>
            <consortium name="RefSeq"/>
        </authorList>
    </citation>
    <scope>IDENTIFICATION</scope>
    <source>
        <tissue evidence="5">Total insect</tissue>
    </source>
</reference>
<keyword evidence="1 2" id="KW-0193">Cuticle</keyword>
<organism evidence="5">
    <name type="scientific">Thrips palmi</name>
    <name type="common">Melon thrips</name>
    <dbReference type="NCBI Taxonomy" id="161013"/>
    <lineage>
        <taxon>Eukaryota</taxon>
        <taxon>Metazoa</taxon>
        <taxon>Ecdysozoa</taxon>
        <taxon>Arthropoda</taxon>
        <taxon>Hexapoda</taxon>
        <taxon>Insecta</taxon>
        <taxon>Pterygota</taxon>
        <taxon>Neoptera</taxon>
        <taxon>Paraneoptera</taxon>
        <taxon>Thysanoptera</taxon>
        <taxon>Terebrantia</taxon>
        <taxon>Thripoidea</taxon>
        <taxon>Thripidae</taxon>
        <taxon>Thrips</taxon>
    </lineage>
</organism>
<dbReference type="InterPro" id="IPR050468">
    <property type="entry name" value="Cuticle_Struct_Prot"/>
</dbReference>
<dbReference type="GeneID" id="117650890"/>
<dbReference type="InterPro" id="IPR000618">
    <property type="entry name" value="Insect_cuticle"/>
</dbReference>
<feature type="compositionally biased region" description="Pro residues" evidence="3">
    <location>
        <begin position="179"/>
        <end position="188"/>
    </location>
</feature>
<sequence>MAHPGTGASASRTRAAVTSLVQLDQLPTSRSSVPVRVKSLKMLFALFIAVALFSAAGAAPQQRPPAPAQQDIPIIKQESKINDDGSFQWSYETGNGIAASEQGSLKNAGNPETEALSVQGQFSYTADDGTPIQLQYLADENGFQPQGAHLPTPPPTPEAILKALEWNAAHPEQDNEGGPAPPPPRAGR</sequence>
<gene>
    <name evidence="5" type="primary">LOC117650890</name>
</gene>
<feature type="region of interest" description="Disordered" evidence="3">
    <location>
        <begin position="143"/>
        <end position="188"/>
    </location>
</feature>
<dbReference type="PROSITE" id="PS00233">
    <property type="entry name" value="CHIT_BIND_RR_1"/>
    <property type="match status" value="1"/>
</dbReference>
<dbReference type="RefSeq" id="XP_034250418.1">
    <property type="nucleotide sequence ID" value="XM_034394527.1"/>
</dbReference>
<dbReference type="KEGG" id="tpal:117650890"/>
<dbReference type="PROSITE" id="PS51155">
    <property type="entry name" value="CHIT_BIND_RR_2"/>
    <property type="match status" value="1"/>
</dbReference>
<accession>A0A6P8ZYC8</accession>
<dbReference type="InterPro" id="IPR031311">
    <property type="entry name" value="CHIT_BIND_RR_consensus"/>
</dbReference>
<dbReference type="Proteomes" id="UP000515158">
    <property type="component" value="Unplaced"/>
</dbReference>
<protein>
    <submittedName>
        <fullName evidence="5">Endocuticle structural glycoprotein SgAbd-2-like</fullName>
    </submittedName>
</protein>
<evidence type="ECO:0000256" key="3">
    <source>
        <dbReference type="SAM" id="MobiDB-lite"/>
    </source>
</evidence>
<dbReference type="GO" id="GO:0062129">
    <property type="term" value="C:chitin-based extracellular matrix"/>
    <property type="evidence" value="ECO:0007669"/>
    <property type="project" value="TreeGrafter"/>
</dbReference>
<dbReference type="OrthoDB" id="6372059at2759"/>
<proteinExistence type="predicted"/>
<dbReference type="AlphaFoldDB" id="A0A6P8ZYC8"/>
<name>A0A6P8ZYC8_THRPL</name>
<dbReference type="PANTHER" id="PTHR10380">
    <property type="entry name" value="CUTICLE PROTEIN"/>
    <property type="match status" value="1"/>
</dbReference>
<dbReference type="InParanoid" id="A0A6P8ZYC8"/>
<evidence type="ECO:0000313" key="4">
    <source>
        <dbReference type="Proteomes" id="UP000515158"/>
    </source>
</evidence>
<dbReference type="PANTHER" id="PTHR10380:SF241">
    <property type="entry name" value="CUTICULAR PROTEIN 47EG-RELATED"/>
    <property type="match status" value="1"/>
</dbReference>